<keyword evidence="4" id="KW-1185">Reference proteome</keyword>
<name>A0A7J4ZTV1_9BACT</name>
<dbReference type="AlphaFoldDB" id="A0A7J4ZTV1"/>
<evidence type="ECO:0000313" key="4">
    <source>
        <dbReference type="Proteomes" id="UP000420562"/>
    </source>
</evidence>
<evidence type="ECO:0000259" key="2">
    <source>
        <dbReference type="PROSITE" id="PS50164"/>
    </source>
</evidence>
<evidence type="ECO:0000313" key="3">
    <source>
        <dbReference type="EMBL" id="KAB0666754.1"/>
    </source>
</evidence>
<organism evidence="3 4">
    <name type="scientific">Oryzomonas japonica</name>
    <dbReference type="NCBI Taxonomy" id="2603858"/>
    <lineage>
        <taxon>Bacteria</taxon>
        <taxon>Pseudomonadati</taxon>
        <taxon>Thermodesulfobacteriota</taxon>
        <taxon>Desulfuromonadia</taxon>
        <taxon>Geobacterales</taxon>
        <taxon>Geobacteraceae</taxon>
        <taxon>Oryzomonas</taxon>
    </lineage>
</organism>
<dbReference type="InterPro" id="IPR035901">
    <property type="entry name" value="GIY-YIG_endonuc_sf"/>
</dbReference>
<dbReference type="Proteomes" id="UP000420562">
    <property type="component" value="Unassembled WGS sequence"/>
</dbReference>
<dbReference type="RefSeq" id="WP_151127493.1">
    <property type="nucleotide sequence ID" value="NZ_VZQZ01000002.1"/>
</dbReference>
<comment type="similarity">
    <text evidence="1">Belongs to the UPF0213 family.</text>
</comment>
<dbReference type="EMBL" id="VZQZ01000002">
    <property type="protein sequence ID" value="KAB0666754.1"/>
    <property type="molecule type" value="Genomic_DNA"/>
</dbReference>
<dbReference type="PANTHER" id="PTHR34477">
    <property type="entry name" value="UPF0213 PROTEIN YHBQ"/>
    <property type="match status" value="1"/>
</dbReference>
<dbReference type="CDD" id="cd10456">
    <property type="entry name" value="GIY-YIG_UPF0213"/>
    <property type="match status" value="1"/>
</dbReference>
<dbReference type="InterPro" id="IPR050190">
    <property type="entry name" value="UPF0213_domain"/>
</dbReference>
<dbReference type="InterPro" id="IPR000305">
    <property type="entry name" value="GIY-YIG_endonuc"/>
</dbReference>
<feature type="domain" description="GIY-YIG" evidence="2">
    <location>
        <begin position="1"/>
        <end position="76"/>
    </location>
</feature>
<sequence length="86" mass="9846">MEWHVYIILCSDNSLYTGVTTDMERRFRQHAAGKGAKYFRGRQPVRVVYLEGNHSRSSAASRELRIKAMDRTEKLSLISGFTAIPL</sequence>
<dbReference type="SUPFAM" id="SSF82771">
    <property type="entry name" value="GIY-YIG endonuclease"/>
    <property type="match status" value="1"/>
</dbReference>
<proteinExistence type="inferred from homology"/>
<gene>
    <name evidence="3" type="ORF">F6V25_04870</name>
</gene>
<accession>A0A7J4ZTV1</accession>
<reference evidence="3 4" key="1">
    <citation type="submission" date="2019-09" db="EMBL/GenBank/DDBJ databases">
        <title>Geobacter sp. Red96, a novel strain isolated from paddy soil.</title>
        <authorList>
            <person name="Xu Z."/>
            <person name="Masuda Y."/>
            <person name="Itoh H."/>
            <person name="Senoo K."/>
        </authorList>
    </citation>
    <scope>NUCLEOTIDE SEQUENCE [LARGE SCALE GENOMIC DNA]</scope>
    <source>
        <strain evidence="3 4">Red96</strain>
    </source>
</reference>
<dbReference type="Gene3D" id="3.40.1440.10">
    <property type="entry name" value="GIY-YIG endonuclease"/>
    <property type="match status" value="1"/>
</dbReference>
<protein>
    <submittedName>
        <fullName evidence="3">GIY-YIG nuclease family protein</fullName>
    </submittedName>
</protein>
<dbReference type="PANTHER" id="PTHR34477:SF1">
    <property type="entry name" value="UPF0213 PROTEIN YHBQ"/>
    <property type="match status" value="1"/>
</dbReference>
<comment type="caution">
    <text evidence="3">The sequence shown here is derived from an EMBL/GenBank/DDBJ whole genome shotgun (WGS) entry which is preliminary data.</text>
</comment>
<dbReference type="PROSITE" id="PS50164">
    <property type="entry name" value="GIY_YIG"/>
    <property type="match status" value="1"/>
</dbReference>
<dbReference type="Pfam" id="PF01541">
    <property type="entry name" value="GIY-YIG"/>
    <property type="match status" value="1"/>
</dbReference>
<evidence type="ECO:0000256" key="1">
    <source>
        <dbReference type="ARBA" id="ARBA00007435"/>
    </source>
</evidence>